<accession>A0AAV6ZXS1</accession>
<protein>
    <submittedName>
        <fullName evidence="2">Uncharacterized protein</fullName>
    </submittedName>
</protein>
<organism evidence="2 3">
    <name type="scientific">Engystomops pustulosus</name>
    <name type="common">Tungara frog</name>
    <name type="synonym">Physalaemus pustulosus</name>
    <dbReference type="NCBI Taxonomy" id="76066"/>
    <lineage>
        <taxon>Eukaryota</taxon>
        <taxon>Metazoa</taxon>
        <taxon>Chordata</taxon>
        <taxon>Craniata</taxon>
        <taxon>Vertebrata</taxon>
        <taxon>Euteleostomi</taxon>
        <taxon>Amphibia</taxon>
        <taxon>Batrachia</taxon>
        <taxon>Anura</taxon>
        <taxon>Neobatrachia</taxon>
        <taxon>Hyloidea</taxon>
        <taxon>Leptodactylidae</taxon>
        <taxon>Leiuperinae</taxon>
        <taxon>Engystomops</taxon>
    </lineage>
</organism>
<evidence type="ECO:0000256" key="1">
    <source>
        <dbReference type="SAM" id="MobiDB-lite"/>
    </source>
</evidence>
<feature type="region of interest" description="Disordered" evidence="1">
    <location>
        <begin position="1"/>
        <end position="48"/>
    </location>
</feature>
<feature type="compositionally biased region" description="Basic and acidic residues" evidence="1">
    <location>
        <begin position="22"/>
        <end position="38"/>
    </location>
</feature>
<sequence length="48" mass="5186">MSACSARGQQRHLVLRGGCADKSTKRSDRAALRRKEGAADSVSSLKIR</sequence>
<proteinExistence type="predicted"/>
<dbReference type="AlphaFoldDB" id="A0AAV6ZXS1"/>
<dbReference type="Proteomes" id="UP000824782">
    <property type="component" value="Unassembled WGS sequence"/>
</dbReference>
<comment type="caution">
    <text evidence="2">The sequence shown here is derived from an EMBL/GenBank/DDBJ whole genome shotgun (WGS) entry which is preliminary data.</text>
</comment>
<evidence type="ECO:0000313" key="3">
    <source>
        <dbReference type="Proteomes" id="UP000824782"/>
    </source>
</evidence>
<keyword evidence="3" id="KW-1185">Reference proteome</keyword>
<name>A0AAV6ZXS1_ENGPU</name>
<gene>
    <name evidence="2" type="ORF">GDO81_003681</name>
</gene>
<dbReference type="EMBL" id="WNYA01000010">
    <property type="protein sequence ID" value="KAG8554131.1"/>
    <property type="molecule type" value="Genomic_DNA"/>
</dbReference>
<evidence type="ECO:0000313" key="2">
    <source>
        <dbReference type="EMBL" id="KAG8554131.1"/>
    </source>
</evidence>
<reference evidence="2" key="1">
    <citation type="thesis" date="2020" institute="ProQuest LLC" country="789 East Eisenhower Parkway, Ann Arbor, MI, USA">
        <title>Comparative Genomics and Chromosome Evolution.</title>
        <authorList>
            <person name="Mudd A.B."/>
        </authorList>
    </citation>
    <scope>NUCLEOTIDE SEQUENCE</scope>
    <source>
        <strain evidence="2">237g6f4</strain>
        <tissue evidence="2">Blood</tissue>
    </source>
</reference>